<dbReference type="Gene3D" id="2.60.40.10">
    <property type="entry name" value="Immunoglobulins"/>
    <property type="match status" value="2"/>
</dbReference>
<protein>
    <submittedName>
        <fullName evidence="1">Uncharacterized protein</fullName>
    </submittedName>
</protein>
<dbReference type="OrthoDB" id="6376564at2759"/>
<dbReference type="InterPro" id="IPR013098">
    <property type="entry name" value="Ig_I-set"/>
</dbReference>
<sequence length="351" mass="38989">MLPVFKPRAVLSLNQSSPVFKPRAVLPRAVLSLNQSSPVFKPRAVLPRAVLSLNQSSPVFKPRAVLSLNQSSPVFKPRARCAVTQPMLPVFKPRAVLSLNQCSPVFKPPINQCSPVFKPRAKQVQSKMNNPTSLNQMYSQRETITTGGGNVFCPDVPIIEFALGSKLIGAEIKVGDDVYFECKIQANPEAFKTYFTHEDVPLRQNVSGGIIVTNQTLVLQRVKRKQAGSYHCHAENIDGKGNSEPVNLNIKFAPECNPSQRTVYGVALLEQAVISCQVESEPLPTSFRWAFNVSSDVVDVPKEQHQDFFENGTSVLRYLPKTELDYGTLLCWAKNEIGEQRLPCVFHVLQT</sequence>
<dbReference type="EMBL" id="OB660047">
    <property type="protein sequence ID" value="CAD7222339.1"/>
    <property type="molecule type" value="Genomic_DNA"/>
</dbReference>
<evidence type="ECO:0000313" key="1">
    <source>
        <dbReference type="EMBL" id="CAD7222339.1"/>
    </source>
</evidence>
<dbReference type="InterPro" id="IPR007110">
    <property type="entry name" value="Ig-like_dom"/>
</dbReference>
<accession>A0A7R8W261</accession>
<organism evidence="1">
    <name type="scientific">Cyprideis torosa</name>
    <dbReference type="NCBI Taxonomy" id="163714"/>
    <lineage>
        <taxon>Eukaryota</taxon>
        <taxon>Metazoa</taxon>
        <taxon>Ecdysozoa</taxon>
        <taxon>Arthropoda</taxon>
        <taxon>Crustacea</taxon>
        <taxon>Oligostraca</taxon>
        <taxon>Ostracoda</taxon>
        <taxon>Podocopa</taxon>
        <taxon>Podocopida</taxon>
        <taxon>Cytherocopina</taxon>
        <taxon>Cytheroidea</taxon>
        <taxon>Cytherideidae</taxon>
        <taxon>Cyprideis</taxon>
    </lineage>
</organism>
<gene>
    <name evidence="1" type="ORF">CTOB1V02_LOCUS350</name>
</gene>
<dbReference type="InterPro" id="IPR013783">
    <property type="entry name" value="Ig-like_fold"/>
</dbReference>
<dbReference type="PROSITE" id="PS50835">
    <property type="entry name" value="IG_LIKE"/>
    <property type="match status" value="2"/>
</dbReference>
<dbReference type="Pfam" id="PF07679">
    <property type="entry name" value="I-set"/>
    <property type="match status" value="1"/>
</dbReference>
<dbReference type="SMART" id="SM00408">
    <property type="entry name" value="IGc2"/>
    <property type="match status" value="1"/>
</dbReference>
<proteinExistence type="predicted"/>
<reference evidence="1" key="1">
    <citation type="submission" date="2020-11" db="EMBL/GenBank/DDBJ databases">
        <authorList>
            <person name="Tran Van P."/>
        </authorList>
    </citation>
    <scope>NUCLEOTIDE SEQUENCE</scope>
</reference>
<dbReference type="SMART" id="SM00409">
    <property type="entry name" value="IG"/>
    <property type="match status" value="1"/>
</dbReference>
<dbReference type="CDD" id="cd00096">
    <property type="entry name" value="Ig"/>
    <property type="match status" value="1"/>
</dbReference>
<dbReference type="SUPFAM" id="SSF48726">
    <property type="entry name" value="Immunoglobulin"/>
    <property type="match status" value="2"/>
</dbReference>
<dbReference type="AlphaFoldDB" id="A0A7R8W261"/>
<dbReference type="PANTHER" id="PTHR23278:SF19">
    <property type="entry name" value="OBSCURIN"/>
    <property type="match status" value="1"/>
</dbReference>
<dbReference type="InterPro" id="IPR003598">
    <property type="entry name" value="Ig_sub2"/>
</dbReference>
<dbReference type="InterPro" id="IPR003599">
    <property type="entry name" value="Ig_sub"/>
</dbReference>
<name>A0A7R8W261_9CRUS</name>
<dbReference type="PANTHER" id="PTHR23278">
    <property type="entry name" value="SIDESTEP PROTEIN"/>
    <property type="match status" value="1"/>
</dbReference>
<feature type="non-terminal residue" evidence="1">
    <location>
        <position position="1"/>
    </location>
</feature>
<dbReference type="InterPro" id="IPR036179">
    <property type="entry name" value="Ig-like_dom_sf"/>
</dbReference>